<evidence type="ECO:0000313" key="2">
    <source>
        <dbReference type="EMBL" id="KAJ1206258.1"/>
    </source>
</evidence>
<keyword evidence="3" id="KW-1185">Reference proteome</keyword>
<comment type="caution">
    <text evidence="2">The sequence shown here is derived from an EMBL/GenBank/DDBJ whole genome shotgun (WGS) entry which is preliminary data.</text>
</comment>
<dbReference type="Proteomes" id="UP001066276">
    <property type="component" value="Chromosome 1_2"/>
</dbReference>
<reference evidence="2" key="1">
    <citation type="journal article" date="2022" name="bioRxiv">
        <title>Sequencing and chromosome-scale assembly of the giantPleurodeles waltlgenome.</title>
        <authorList>
            <person name="Brown T."/>
            <person name="Elewa A."/>
            <person name="Iarovenko S."/>
            <person name="Subramanian E."/>
            <person name="Araus A.J."/>
            <person name="Petzold A."/>
            <person name="Susuki M."/>
            <person name="Suzuki K.-i.T."/>
            <person name="Hayashi T."/>
            <person name="Toyoda A."/>
            <person name="Oliveira C."/>
            <person name="Osipova E."/>
            <person name="Leigh N.D."/>
            <person name="Simon A."/>
            <person name="Yun M.H."/>
        </authorList>
    </citation>
    <scope>NUCLEOTIDE SEQUENCE</scope>
    <source>
        <strain evidence="2">20211129_DDA</strain>
        <tissue evidence="2">Liver</tissue>
    </source>
</reference>
<name>A0AAV7W0X8_PLEWA</name>
<dbReference type="AlphaFoldDB" id="A0AAV7W0X8"/>
<feature type="region of interest" description="Disordered" evidence="1">
    <location>
        <begin position="1"/>
        <end position="135"/>
    </location>
</feature>
<dbReference type="EMBL" id="JANPWB010000002">
    <property type="protein sequence ID" value="KAJ1206258.1"/>
    <property type="molecule type" value="Genomic_DNA"/>
</dbReference>
<protein>
    <submittedName>
        <fullName evidence="2">Uncharacterized protein</fullName>
    </submittedName>
</protein>
<feature type="compositionally biased region" description="Pro residues" evidence="1">
    <location>
        <begin position="67"/>
        <end position="89"/>
    </location>
</feature>
<gene>
    <name evidence="2" type="ORF">NDU88_001667</name>
</gene>
<proteinExistence type="predicted"/>
<evidence type="ECO:0000256" key="1">
    <source>
        <dbReference type="SAM" id="MobiDB-lite"/>
    </source>
</evidence>
<accession>A0AAV7W0X8</accession>
<evidence type="ECO:0000313" key="3">
    <source>
        <dbReference type="Proteomes" id="UP001066276"/>
    </source>
</evidence>
<organism evidence="2 3">
    <name type="scientific">Pleurodeles waltl</name>
    <name type="common">Iberian ribbed newt</name>
    <dbReference type="NCBI Taxonomy" id="8319"/>
    <lineage>
        <taxon>Eukaryota</taxon>
        <taxon>Metazoa</taxon>
        <taxon>Chordata</taxon>
        <taxon>Craniata</taxon>
        <taxon>Vertebrata</taxon>
        <taxon>Euteleostomi</taxon>
        <taxon>Amphibia</taxon>
        <taxon>Batrachia</taxon>
        <taxon>Caudata</taxon>
        <taxon>Salamandroidea</taxon>
        <taxon>Salamandridae</taxon>
        <taxon>Pleurodelinae</taxon>
        <taxon>Pleurodeles</taxon>
    </lineage>
</organism>
<sequence length="135" mass="13896">MAPGRGGPVSSPRSNRACGSTPLPSGAPTTRRRVPQGSPAIKGPRVSPSALNPPAPRLQGPLRERPVPQPRPCLAPRPRPTPGPGPAPPTGAVQPGPDRSRAAQNTRGEPRNAGKASRLPPSWPQGTFSGRGGER</sequence>